<feature type="region of interest" description="Disordered" evidence="1">
    <location>
        <begin position="776"/>
        <end position="828"/>
    </location>
</feature>
<name>A0ABQ0G529_9PEZI</name>
<feature type="compositionally biased region" description="Basic and acidic residues" evidence="1">
    <location>
        <begin position="778"/>
        <end position="787"/>
    </location>
</feature>
<comment type="caution">
    <text evidence="3">The sequence shown here is derived from an EMBL/GenBank/DDBJ whole genome shotgun (WGS) entry which is preliminary data.</text>
</comment>
<organism evidence="3 4">
    <name type="scientific">Madurella fahalii</name>
    <dbReference type="NCBI Taxonomy" id="1157608"/>
    <lineage>
        <taxon>Eukaryota</taxon>
        <taxon>Fungi</taxon>
        <taxon>Dikarya</taxon>
        <taxon>Ascomycota</taxon>
        <taxon>Pezizomycotina</taxon>
        <taxon>Sordariomycetes</taxon>
        <taxon>Sordariomycetidae</taxon>
        <taxon>Sordariales</taxon>
        <taxon>Sordariales incertae sedis</taxon>
        <taxon>Madurella</taxon>
    </lineage>
</organism>
<dbReference type="InterPro" id="IPR045153">
    <property type="entry name" value="Est1/Ebs1-like"/>
</dbReference>
<feature type="region of interest" description="Disordered" evidence="1">
    <location>
        <begin position="60"/>
        <end position="178"/>
    </location>
</feature>
<gene>
    <name evidence="3" type="ORF">MFIFM68171_03087</name>
</gene>
<keyword evidence="2" id="KW-0472">Membrane</keyword>
<feature type="compositionally biased region" description="Basic and acidic residues" evidence="1">
    <location>
        <begin position="800"/>
        <end position="810"/>
    </location>
</feature>
<evidence type="ECO:0000313" key="3">
    <source>
        <dbReference type="EMBL" id="GAB1312877.1"/>
    </source>
</evidence>
<feature type="compositionally biased region" description="Polar residues" evidence="1">
    <location>
        <begin position="127"/>
        <end position="142"/>
    </location>
</feature>
<keyword evidence="4" id="KW-1185">Reference proteome</keyword>
<reference evidence="3 4" key="1">
    <citation type="submission" date="2024-09" db="EMBL/GenBank/DDBJ databases">
        <title>Itraconazole resistance in Madurella fahalii resulting from another homologue of gene encoding cytochrome P450 14-alpha sterol demethylase (CYP51).</title>
        <authorList>
            <person name="Yoshioka I."/>
            <person name="Fahal A.H."/>
            <person name="Kaneko S."/>
            <person name="Yaguchi T."/>
        </authorList>
    </citation>
    <scope>NUCLEOTIDE SEQUENCE [LARGE SCALE GENOMIC DNA]</scope>
    <source>
        <strain evidence="3 4">IFM 68171</strain>
    </source>
</reference>
<feature type="compositionally biased region" description="Polar residues" evidence="1">
    <location>
        <begin position="790"/>
        <end position="799"/>
    </location>
</feature>
<dbReference type="SUPFAM" id="SSF48452">
    <property type="entry name" value="TPR-like"/>
    <property type="match status" value="1"/>
</dbReference>
<sequence>MGIAYRWNQHLRKTAERYRCRQDTADLEYQVCTKLVEESRGEEDSAGQSYSNSKTHAHKYANLKREGSPSRSQSSPKRCRSPTVEPGFSRCSQPKGRLWDFDKTPAEFSRGASRGTGSLWNPDDDNTTLPRPQSYDKTNLATNRRLPLTSTSHRRLPSQNGRSQGVDGSVKLTKQPETRPISQEQLVAEVKGIYAGLVMVENKCIEVDGAQSTQNDPSKLNNEQWQALIALHRTLLHEHHDFFLASQYPLASPALRRLASKYSMQARMWRHGIHSFLELLRQCLLTSPEHMLSFIYLAYSMMALLYETVPAFEDTWNECLGDLGRYRMAIEDDDIRDWETWTAQLFYSSKSLCAAIPFFSAREIIMMLFDPVMAPNSSQQSRLPSTEHAFVKTHGIIFGKKMYAKLDTLVDEFTNTLDGHIGHRTCRFLEPGYCIGLSNCCAITGYGSGSNPICSAVKRALSDEQQDQQTAGSEANVTVAKGVTDALNLANRTHDVILRQFGDPNILPYIHILVYYFHPDRVQKFSRTRGGRFHPTPPPPPEDYALRGLLRAKRYFPTDWFTNEKIEDEKTFKEQGENSDDFQQMPEDNLISGPIPHLGAAKHLFGRAYSNIVKRLGGPPITLRQILHFAVFTIFAHTLAEPVDPWRIPKIISVGTTAVSSLGLSVASLQLDMAEPSKGNMGLRVVCSVLVSVLTVLYSLLFLTHKRKAKQFIEGICVGDALCFLFVRLVGSSGDDKASSGNNNYIIRLDKFNLSALVAVVFGILNAERSLFTGNSPRIEDDHRPVDVNDANSNNGQRSSDADDRTTANDRRRHRRHDEDRRNVDGDGGIDLTDIVVGTAAQNIFPA</sequence>
<dbReference type="GeneID" id="98173832"/>
<protein>
    <recommendedName>
        <fullName evidence="5">DNA/RNA-binding domain-containing protein</fullName>
    </recommendedName>
</protein>
<feature type="transmembrane region" description="Helical" evidence="2">
    <location>
        <begin position="683"/>
        <end position="703"/>
    </location>
</feature>
<dbReference type="PANTHER" id="PTHR15696:SF0">
    <property type="entry name" value="TELOMERASE-BINDING PROTEIN EST1A"/>
    <property type="match status" value="1"/>
</dbReference>
<dbReference type="InterPro" id="IPR011990">
    <property type="entry name" value="TPR-like_helical_dom_sf"/>
</dbReference>
<dbReference type="PANTHER" id="PTHR15696">
    <property type="entry name" value="SMG-7 SUPPRESSOR WITH MORPHOLOGICAL EFFECT ON GENITALIA PROTEIN 7"/>
    <property type="match status" value="1"/>
</dbReference>
<proteinExistence type="predicted"/>
<dbReference type="RefSeq" id="XP_070914610.1">
    <property type="nucleotide sequence ID" value="XM_071058509.1"/>
</dbReference>
<evidence type="ECO:0000256" key="2">
    <source>
        <dbReference type="SAM" id="Phobius"/>
    </source>
</evidence>
<accession>A0ABQ0G529</accession>
<dbReference type="EMBL" id="BAAFSV010000002">
    <property type="protein sequence ID" value="GAB1312877.1"/>
    <property type="molecule type" value="Genomic_DNA"/>
</dbReference>
<dbReference type="Proteomes" id="UP001628179">
    <property type="component" value="Unassembled WGS sequence"/>
</dbReference>
<keyword evidence="2" id="KW-1133">Transmembrane helix</keyword>
<evidence type="ECO:0008006" key="5">
    <source>
        <dbReference type="Google" id="ProtNLM"/>
    </source>
</evidence>
<keyword evidence="2" id="KW-0812">Transmembrane</keyword>
<evidence type="ECO:0000313" key="4">
    <source>
        <dbReference type="Proteomes" id="UP001628179"/>
    </source>
</evidence>
<evidence type="ECO:0000256" key="1">
    <source>
        <dbReference type="SAM" id="MobiDB-lite"/>
    </source>
</evidence>